<reference evidence="2" key="1">
    <citation type="submission" date="2021-03" db="EMBL/GenBank/DDBJ databases">
        <title>Molecular epidemiology and mechanisms of colistin and carbapenem resistance in Enterobacteriaceae from clinical isolates, the environment and porcine samples in Pretoria, South Africa.</title>
        <authorList>
            <person name="Bogoshi D."/>
            <person name="Mbelle N.M."/>
            <person name="Naidoo V."/>
            <person name="Osei Sekyere J."/>
        </authorList>
    </citation>
    <scope>NUCLEOTIDE SEQUENCE</scope>
    <source>
        <strain evidence="2">C052</strain>
    </source>
</reference>
<protein>
    <recommendedName>
        <fullName evidence="1">P-type ATPase A domain-containing protein</fullName>
    </recommendedName>
</protein>
<organism evidence="2 3">
    <name type="scientific">Providencia rettgeri</name>
    <dbReference type="NCBI Taxonomy" id="587"/>
    <lineage>
        <taxon>Bacteria</taxon>
        <taxon>Pseudomonadati</taxon>
        <taxon>Pseudomonadota</taxon>
        <taxon>Gammaproteobacteria</taxon>
        <taxon>Enterobacterales</taxon>
        <taxon>Morganellaceae</taxon>
        <taxon>Providencia</taxon>
    </lineage>
</organism>
<name>A0A939SQW8_PRORE</name>
<gene>
    <name evidence="2" type="ORF">J4727_13280</name>
</gene>
<dbReference type="InterPro" id="IPR008250">
    <property type="entry name" value="ATPase_P-typ_transduc_dom_A_sf"/>
</dbReference>
<dbReference type="AlphaFoldDB" id="A0A939SQW8"/>
<dbReference type="Pfam" id="PF00122">
    <property type="entry name" value="E1-E2_ATPase"/>
    <property type="match status" value="1"/>
</dbReference>
<sequence length="33" mass="3625">MVPADLKLVESRDLFISQAILTGESIPVENTTH</sequence>
<evidence type="ECO:0000259" key="1">
    <source>
        <dbReference type="Pfam" id="PF00122"/>
    </source>
</evidence>
<proteinExistence type="predicted"/>
<evidence type="ECO:0000313" key="3">
    <source>
        <dbReference type="Proteomes" id="UP000664477"/>
    </source>
</evidence>
<comment type="caution">
    <text evidence="2">The sequence shown here is derived from an EMBL/GenBank/DDBJ whole genome shotgun (WGS) entry which is preliminary data.</text>
</comment>
<dbReference type="SUPFAM" id="SSF81653">
    <property type="entry name" value="Calcium ATPase, transduction domain A"/>
    <property type="match status" value="1"/>
</dbReference>
<dbReference type="Proteomes" id="UP000664477">
    <property type="component" value="Unassembled WGS sequence"/>
</dbReference>
<dbReference type="Gene3D" id="2.70.150.10">
    <property type="entry name" value="Calcium-transporting ATPase, cytoplasmic transduction domain A"/>
    <property type="match status" value="1"/>
</dbReference>
<feature type="domain" description="P-type ATPase A" evidence="1">
    <location>
        <begin position="2"/>
        <end position="31"/>
    </location>
</feature>
<evidence type="ECO:0000313" key="2">
    <source>
        <dbReference type="EMBL" id="MBO1916345.1"/>
    </source>
</evidence>
<accession>A0A939SQW8</accession>
<dbReference type="InterPro" id="IPR059000">
    <property type="entry name" value="ATPase_P-type_domA"/>
</dbReference>
<dbReference type="EMBL" id="JAGETQ010000075">
    <property type="protein sequence ID" value="MBO1916345.1"/>
    <property type="molecule type" value="Genomic_DNA"/>
</dbReference>